<dbReference type="AlphaFoldDB" id="A0A5B8U399"/>
<proteinExistence type="predicted"/>
<gene>
    <name evidence="1" type="ORF">FSW04_07395</name>
</gene>
<evidence type="ECO:0000313" key="2">
    <source>
        <dbReference type="Proteomes" id="UP000321805"/>
    </source>
</evidence>
<reference evidence="1 2" key="1">
    <citation type="journal article" date="2018" name="J. Microbiol.">
        <title>Baekduia soli gen. nov., sp. nov., a novel bacterium isolated from the soil of Baekdu Mountain and proposal of a novel family name, Baekduiaceae fam. nov.</title>
        <authorList>
            <person name="An D.S."/>
            <person name="Siddiqi M.Z."/>
            <person name="Kim K.H."/>
            <person name="Yu H.S."/>
            <person name="Im W.T."/>
        </authorList>
    </citation>
    <scope>NUCLEOTIDE SEQUENCE [LARGE SCALE GENOMIC DNA]</scope>
    <source>
        <strain evidence="1 2">BR7-21</strain>
    </source>
</reference>
<organism evidence="1 2">
    <name type="scientific">Baekduia soli</name>
    <dbReference type="NCBI Taxonomy" id="496014"/>
    <lineage>
        <taxon>Bacteria</taxon>
        <taxon>Bacillati</taxon>
        <taxon>Actinomycetota</taxon>
        <taxon>Thermoleophilia</taxon>
        <taxon>Solirubrobacterales</taxon>
        <taxon>Baekduiaceae</taxon>
        <taxon>Baekduia</taxon>
    </lineage>
</organism>
<dbReference type="KEGG" id="bsol:FSW04_07395"/>
<dbReference type="RefSeq" id="WP_146917854.1">
    <property type="nucleotide sequence ID" value="NZ_CP042430.1"/>
</dbReference>
<protein>
    <submittedName>
        <fullName evidence="1">Uncharacterized protein</fullName>
    </submittedName>
</protein>
<keyword evidence="2" id="KW-1185">Reference proteome</keyword>
<dbReference type="EMBL" id="CP042430">
    <property type="protein sequence ID" value="QEC47422.1"/>
    <property type="molecule type" value="Genomic_DNA"/>
</dbReference>
<evidence type="ECO:0000313" key="1">
    <source>
        <dbReference type="EMBL" id="QEC47422.1"/>
    </source>
</evidence>
<accession>A0A5B8U399</accession>
<sequence length="112" mass="11959">MQEIVTGSLAGEEHLIVVVVADATNIARLIDGDQRVVARVVRHADPSTAERVGLPRGGGYAVGVAVTCQPRPRLAVPRAAVVRMTFARARLPTPSSGITRAARPSRLMPSWR</sequence>
<name>A0A5B8U399_9ACTN</name>
<dbReference type="Proteomes" id="UP000321805">
    <property type="component" value="Chromosome"/>
</dbReference>